<dbReference type="KEGG" id="spai:FPZ24_15260"/>
<evidence type="ECO:0000256" key="1">
    <source>
        <dbReference type="SAM" id="Phobius"/>
    </source>
</evidence>
<feature type="transmembrane region" description="Helical" evidence="1">
    <location>
        <begin position="198"/>
        <end position="219"/>
    </location>
</feature>
<feature type="transmembrane region" description="Helical" evidence="1">
    <location>
        <begin position="116"/>
        <end position="136"/>
    </location>
</feature>
<dbReference type="OrthoDB" id="9776737at2"/>
<keyword evidence="1" id="KW-0472">Membrane</keyword>
<protein>
    <recommendedName>
        <fullName evidence="4">DUF2029 domain-containing protein</fullName>
    </recommendedName>
</protein>
<accession>A0A5B8LKS9</accession>
<organism evidence="2 3">
    <name type="scientific">Sphingomonas panacisoli</name>
    <dbReference type="NCBI Taxonomy" id="1813879"/>
    <lineage>
        <taxon>Bacteria</taxon>
        <taxon>Pseudomonadati</taxon>
        <taxon>Pseudomonadota</taxon>
        <taxon>Alphaproteobacteria</taxon>
        <taxon>Sphingomonadales</taxon>
        <taxon>Sphingomonadaceae</taxon>
        <taxon>Sphingomonas</taxon>
    </lineage>
</organism>
<evidence type="ECO:0008006" key="4">
    <source>
        <dbReference type="Google" id="ProtNLM"/>
    </source>
</evidence>
<feature type="transmembrane region" description="Helical" evidence="1">
    <location>
        <begin position="74"/>
        <end position="104"/>
    </location>
</feature>
<feature type="transmembrane region" description="Helical" evidence="1">
    <location>
        <begin position="283"/>
        <end position="301"/>
    </location>
</feature>
<dbReference type="RefSeq" id="WP_146573403.1">
    <property type="nucleotide sequence ID" value="NZ_CP042306.1"/>
</dbReference>
<dbReference type="AlphaFoldDB" id="A0A5B8LKS9"/>
<gene>
    <name evidence="2" type="ORF">FPZ24_15260</name>
</gene>
<keyword evidence="1" id="KW-0812">Transmembrane</keyword>
<keyword evidence="3" id="KW-1185">Reference proteome</keyword>
<feature type="transmembrane region" description="Helical" evidence="1">
    <location>
        <begin position="171"/>
        <end position="192"/>
    </location>
</feature>
<sequence length="382" mass="41768">MSEPPAVQGMRDWIRGHPRDAAQISASIVLLYAVCWRIVAPDLLEFIYPWIDYIRTNGRIHAFATPFGNYTPPYLYLLSAASLVTANKLVIVKSLSILGALASAVAVRRAIGHRPFVNEATLLVVLLPSVVANGIIYGQCDGYWAAPCVMATVAAADGRPRAMLTWFGVGLAFKFQTVFLAPFILVILVQLRVRPIEWPIPLAVYALAMLPAWLVGWPASDLATIYVLQGAYFNTIGTAPSPWAVIAVLHAREPLAIFWVGYAAAALTGLAYVAVFARARLSALGTMRIALLSAMMIPYLLPKMHERYFLLADLLSFAIAVIARDRRSMQIFVACEAASTIAIFGSMFDFYRIVAISVIPATGALVLLLVEIRRDQAGTRSR</sequence>
<dbReference type="EMBL" id="CP042306">
    <property type="protein sequence ID" value="QDZ08656.1"/>
    <property type="molecule type" value="Genomic_DNA"/>
</dbReference>
<proteinExistence type="predicted"/>
<reference evidence="2 3" key="1">
    <citation type="submission" date="2019-07" db="EMBL/GenBank/DDBJ databases">
        <title>Full genome sequence of Sphingomonas sp. 4R-6-7(HKS19).</title>
        <authorList>
            <person name="Im W.-T."/>
        </authorList>
    </citation>
    <scope>NUCLEOTIDE SEQUENCE [LARGE SCALE GENOMIC DNA]</scope>
    <source>
        <strain evidence="2 3">HKS19</strain>
    </source>
</reference>
<evidence type="ECO:0000313" key="3">
    <source>
        <dbReference type="Proteomes" id="UP000315673"/>
    </source>
</evidence>
<dbReference type="Proteomes" id="UP000315673">
    <property type="component" value="Chromosome"/>
</dbReference>
<feature type="transmembrane region" description="Helical" evidence="1">
    <location>
        <begin position="354"/>
        <end position="372"/>
    </location>
</feature>
<evidence type="ECO:0000313" key="2">
    <source>
        <dbReference type="EMBL" id="QDZ08656.1"/>
    </source>
</evidence>
<feature type="transmembrane region" description="Helical" evidence="1">
    <location>
        <begin position="256"/>
        <end position="276"/>
    </location>
</feature>
<name>A0A5B8LKS9_9SPHN</name>
<feature type="transmembrane region" description="Helical" evidence="1">
    <location>
        <begin position="21"/>
        <end position="39"/>
    </location>
</feature>
<keyword evidence="1" id="KW-1133">Transmembrane helix</keyword>